<feature type="chain" id="PRO_5044016610" evidence="10">
    <location>
        <begin position="22"/>
        <end position="171"/>
    </location>
</feature>
<keyword evidence="3" id="KW-0336">GPI-anchor</keyword>
<gene>
    <name evidence="12" type="ORF">M6B38_313510</name>
</gene>
<dbReference type="PANTHER" id="PTHR33044">
    <property type="entry name" value="BIFUNCTIONAL INHIBITOR/LIPID-TRANSFER PROTEIN/SEED STORAGE 2S ALBUMIN SUPERFAMILY PROTEIN-RELATED"/>
    <property type="match status" value="1"/>
</dbReference>
<dbReference type="InterPro" id="IPR000528">
    <property type="entry name" value="Plant_nsLTP"/>
</dbReference>
<evidence type="ECO:0000256" key="9">
    <source>
        <dbReference type="SAM" id="Phobius"/>
    </source>
</evidence>
<evidence type="ECO:0000256" key="6">
    <source>
        <dbReference type="ARBA" id="ARBA00023180"/>
    </source>
</evidence>
<name>A0AAX6HFB3_IRIPA</name>
<dbReference type="EMBL" id="JANAVB010009797">
    <property type="protein sequence ID" value="KAJ6839770.1"/>
    <property type="molecule type" value="Genomic_DNA"/>
</dbReference>
<evidence type="ECO:0000259" key="11">
    <source>
        <dbReference type="SMART" id="SM00499"/>
    </source>
</evidence>
<keyword evidence="13" id="KW-1185">Reference proteome</keyword>
<dbReference type="CDD" id="cd00010">
    <property type="entry name" value="AAI_LTSS"/>
    <property type="match status" value="1"/>
</dbReference>
<keyword evidence="9" id="KW-0812">Transmembrane</keyword>
<evidence type="ECO:0000256" key="1">
    <source>
        <dbReference type="ARBA" id="ARBA00004609"/>
    </source>
</evidence>
<evidence type="ECO:0000256" key="3">
    <source>
        <dbReference type="ARBA" id="ARBA00022622"/>
    </source>
</evidence>
<protein>
    <submittedName>
        <fullName evidence="12">Non-specific lipid-transfer protein-like protein</fullName>
    </submittedName>
</protein>
<comment type="subcellular location">
    <subcellularLocation>
        <location evidence="1">Cell membrane</location>
        <topology evidence="1">Lipid-anchor</topology>
        <topology evidence="1">GPI-anchor</topology>
    </subcellularLocation>
</comment>
<evidence type="ECO:0000313" key="12">
    <source>
        <dbReference type="EMBL" id="KAJ6839770.1"/>
    </source>
</evidence>
<feature type="signal peptide" evidence="10">
    <location>
        <begin position="1"/>
        <end position="21"/>
    </location>
</feature>
<keyword evidence="9" id="KW-0472">Membrane</keyword>
<keyword evidence="9" id="KW-1133">Transmembrane helix</keyword>
<comment type="similarity">
    <text evidence="2">Belongs to the plant LTP family.</text>
</comment>
<feature type="transmembrane region" description="Helical" evidence="9">
    <location>
        <begin position="149"/>
        <end position="169"/>
    </location>
</feature>
<evidence type="ECO:0000256" key="2">
    <source>
        <dbReference type="ARBA" id="ARBA00009748"/>
    </source>
</evidence>
<feature type="region of interest" description="Disordered" evidence="8">
    <location>
        <begin position="103"/>
        <end position="141"/>
    </location>
</feature>
<dbReference type="GO" id="GO:0006869">
    <property type="term" value="P:lipid transport"/>
    <property type="evidence" value="ECO:0007669"/>
    <property type="project" value="InterPro"/>
</dbReference>
<dbReference type="InterPro" id="IPR016140">
    <property type="entry name" value="Bifunc_inhib/LTP/seed_store"/>
</dbReference>
<evidence type="ECO:0000256" key="4">
    <source>
        <dbReference type="ARBA" id="ARBA00022729"/>
    </source>
</evidence>
<dbReference type="GO" id="GO:0008289">
    <property type="term" value="F:lipid binding"/>
    <property type="evidence" value="ECO:0007669"/>
    <property type="project" value="InterPro"/>
</dbReference>
<dbReference type="InterPro" id="IPR036312">
    <property type="entry name" value="Bifun_inhib/LTP/seed_sf"/>
</dbReference>
<evidence type="ECO:0000256" key="8">
    <source>
        <dbReference type="SAM" id="MobiDB-lite"/>
    </source>
</evidence>
<dbReference type="SMART" id="SM00499">
    <property type="entry name" value="AAI"/>
    <property type="match status" value="1"/>
</dbReference>
<keyword evidence="6" id="KW-0325">Glycoprotein</keyword>
<sequence>MAPIVLVAIIATIVLWAGASAQSDCTTALISLSPCLNYVSGSDSTPSSSCCSQLANVVRSQPRCLCTIINGGGSSLGITINQTRALALPGACKVQTPPVSRCNAGGAGPSASPMSPRSPSTPGAAAPSGGGSKTVPSRDLSSGSSSANVPFSVFFSFLFVAAYISAPLAGF</sequence>
<proteinExistence type="inferred from homology"/>
<keyword evidence="5" id="KW-1015">Disulfide bond</keyword>
<evidence type="ECO:0000256" key="5">
    <source>
        <dbReference type="ARBA" id="ARBA00023157"/>
    </source>
</evidence>
<dbReference type="GO" id="GO:0005886">
    <property type="term" value="C:plasma membrane"/>
    <property type="evidence" value="ECO:0007669"/>
    <property type="project" value="UniProtKB-SubCell"/>
</dbReference>
<comment type="caution">
    <text evidence="12">The sequence shown here is derived from an EMBL/GenBank/DDBJ whole genome shotgun (WGS) entry which is preliminary data.</text>
</comment>
<keyword evidence="4 10" id="KW-0732">Signal</keyword>
<dbReference type="AlphaFoldDB" id="A0AAX6HFB3"/>
<dbReference type="SUPFAM" id="SSF47699">
    <property type="entry name" value="Bifunctional inhibitor/lipid-transfer protein/seed storage 2S albumin"/>
    <property type="match status" value="1"/>
</dbReference>
<dbReference type="PRINTS" id="PR00382">
    <property type="entry name" value="LIPIDTRNSFER"/>
</dbReference>
<dbReference type="Pfam" id="PF14368">
    <property type="entry name" value="LTP_2"/>
    <property type="match status" value="1"/>
</dbReference>
<dbReference type="FunFam" id="1.10.110.10:FF:000001">
    <property type="entry name" value="Bifunctional inhibitor/lipid-transfer protein/seed storage 2S albumin superfamily protein"/>
    <property type="match status" value="1"/>
</dbReference>
<organism evidence="12 13">
    <name type="scientific">Iris pallida</name>
    <name type="common">Sweet iris</name>
    <dbReference type="NCBI Taxonomy" id="29817"/>
    <lineage>
        <taxon>Eukaryota</taxon>
        <taxon>Viridiplantae</taxon>
        <taxon>Streptophyta</taxon>
        <taxon>Embryophyta</taxon>
        <taxon>Tracheophyta</taxon>
        <taxon>Spermatophyta</taxon>
        <taxon>Magnoliopsida</taxon>
        <taxon>Liliopsida</taxon>
        <taxon>Asparagales</taxon>
        <taxon>Iridaceae</taxon>
        <taxon>Iridoideae</taxon>
        <taxon>Irideae</taxon>
        <taxon>Iris</taxon>
    </lineage>
</organism>
<evidence type="ECO:0000256" key="7">
    <source>
        <dbReference type="ARBA" id="ARBA00023288"/>
    </source>
</evidence>
<evidence type="ECO:0000313" key="13">
    <source>
        <dbReference type="Proteomes" id="UP001140949"/>
    </source>
</evidence>
<feature type="domain" description="Bifunctional inhibitor/plant lipid transfer protein/seed storage helical" evidence="11">
    <location>
        <begin position="25"/>
        <end position="102"/>
    </location>
</feature>
<accession>A0AAX6HFB3</accession>
<keyword evidence="7" id="KW-0449">Lipoprotein</keyword>
<feature type="compositionally biased region" description="Low complexity" evidence="8">
    <location>
        <begin position="109"/>
        <end position="127"/>
    </location>
</feature>
<dbReference type="Gene3D" id="1.10.110.10">
    <property type="entry name" value="Plant lipid-transfer and hydrophobic proteins"/>
    <property type="match status" value="1"/>
</dbReference>
<dbReference type="InterPro" id="IPR043325">
    <property type="entry name" value="LTSS"/>
</dbReference>
<evidence type="ECO:0000256" key="10">
    <source>
        <dbReference type="SAM" id="SignalP"/>
    </source>
</evidence>
<dbReference type="GO" id="GO:0098552">
    <property type="term" value="C:side of membrane"/>
    <property type="evidence" value="ECO:0007669"/>
    <property type="project" value="UniProtKB-KW"/>
</dbReference>
<dbReference type="Proteomes" id="UP001140949">
    <property type="component" value="Unassembled WGS sequence"/>
</dbReference>
<reference evidence="12" key="2">
    <citation type="submission" date="2023-04" db="EMBL/GenBank/DDBJ databases">
        <authorList>
            <person name="Bruccoleri R.E."/>
            <person name="Oakeley E.J."/>
            <person name="Faust A.-M."/>
            <person name="Dessus-Babus S."/>
            <person name="Altorfer M."/>
            <person name="Burckhardt D."/>
            <person name="Oertli M."/>
            <person name="Naumann U."/>
            <person name="Petersen F."/>
            <person name="Wong J."/>
        </authorList>
    </citation>
    <scope>NUCLEOTIDE SEQUENCE</scope>
    <source>
        <strain evidence="12">GSM-AAB239-AS_SAM_17_03QT</strain>
        <tissue evidence="12">Leaf</tissue>
    </source>
</reference>
<reference evidence="12" key="1">
    <citation type="journal article" date="2023" name="GigaByte">
        <title>Genome assembly of the bearded iris, Iris pallida Lam.</title>
        <authorList>
            <person name="Bruccoleri R.E."/>
            <person name="Oakeley E.J."/>
            <person name="Faust A.M.E."/>
            <person name="Altorfer M."/>
            <person name="Dessus-Babus S."/>
            <person name="Burckhardt D."/>
            <person name="Oertli M."/>
            <person name="Naumann U."/>
            <person name="Petersen F."/>
            <person name="Wong J."/>
        </authorList>
    </citation>
    <scope>NUCLEOTIDE SEQUENCE</scope>
    <source>
        <strain evidence="12">GSM-AAB239-AS_SAM_17_03QT</strain>
    </source>
</reference>